<evidence type="ECO:0000256" key="6">
    <source>
        <dbReference type="ARBA" id="ARBA00022660"/>
    </source>
</evidence>
<reference evidence="18 19" key="2">
    <citation type="submission" date="2019-09" db="EMBL/GenBank/DDBJ databases">
        <authorList>
            <person name="Jin C."/>
        </authorList>
    </citation>
    <scope>NUCLEOTIDE SEQUENCE [LARGE SCALE GENOMIC DNA]</scope>
    <source>
        <strain evidence="18 19">BN140002</strain>
    </source>
</reference>
<feature type="binding site" description="covalent" evidence="13">
    <location>
        <position position="60"/>
    </location>
    <ligand>
        <name>heme c</name>
        <dbReference type="ChEBI" id="CHEBI:61717"/>
    </ligand>
</feature>
<evidence type="ECO:0000313" key="18">
    <source>
        <dbReference type="EMBL" id="KAA2236655.1"/>
    </source>
</evidence>
<dbReference type="InterPro" id="IPR036909">
    <property type="entry name" value="Cyt_c-like_dom_sf"/>
</dbReference>
<comment type="cofactor">
    <cofactor evidence="13">
        <name>heme c</name>
        <dbReference type="ChEBI" id="CHEBI:61717"/>
    </cofactor>
    <text evidence="13">Binds 1 heme c group covalently per subunit.</text>
</comment>
<keyword evidence="16" id="KW-0732">Signal</keyword>
<evidence type="ECO:0000256" key="4">
    <source>
        <dbReference type="ARBA" id="ARBA00022448"/>
    </source>
</evidence>
<evidence type="ECO:0000256" key="9">
    <source>
        <dbReference type="ARBA" id="ARBA00022982"/>
    </source>
</evidence>
<dbReference type="Gene3D" id="1.20.5.100">
    <property type="entry name" value="Cytochrome c1, transmembrane anchor, C-terminal"/>
    <property type="match status" value="1"/>
</dbReference>
<dbReference type="GO" id="GO:0020037">
    <property type="term" value="F:heme binding"/>
    <property type="evidence" value="ECO:0007669"/>
    <property type="project" value="InterPro"/>
</dbReference>
<evidence type="ECO:0000256" key="13">
    <source>
        <dbReference type="PIRSR" id="PIRSR602326-1"/>
    </source>
</evidence>
<keyword evidence="11 13" id="KW-0408">Iron</keyword>
<proteinExistence type="inferred from homology"/>
<feature type="compositionally biased region" description="Basic and acidic residues" evidence="14">
    <location>
        <begin position="99"/>
        <end position="115"/>
    </location>
</feature>
<feature type="binding site" description="covalent" evidence="13">
    <location>
        <position position="204"/>
    </location>
    <ligand>
        <name>heme c</name>
        <dbReference type="ChEBI" id="CHEBI:61717"/>
    </ligand>
</feature>
<name>A0A5B2VD23_9HYPH</name>
<evidence type="ECO:0000256" key="2">
    <source>
        <dbReference type="ARBA" id="ARBA00006488"/>
    </source>
</evidence>
<evidence type="ECO:0000256" key="8">
    <source>
        <dbReference type="ARBA" id="ARBA00022723"/>
    </source>
</evidence>
<dbReference type="InterPro" id="IPR021157">
    <property type="entry name" value="Cyt_c1_TM_anchor_C"/>
</dbReference>
<evidence type="ECO:0000259" key="17">
    <source>
        <dbReference type="PROSITE" id="PS51007"/>
    </source>
</evidence>
<evidence type="ECO:0000256" key="1">
    <source>
        <dbReference type="ARBA" id="ARBA00004370"/>
    </source>
</evidence>
<gene>
    <name evidence="18" type="ORF">F0L46_13545</name>
</gene>
<keyword evidence="19" id="KW-1185">Reference proteome</keyword>
<keyword evidence="12 15" id="KW-0472">Membrane</keyword>
<dbReference type="PANTHER" id="PTHR10266">
    <property type="entry name" value="CYTOCHROME C1"/>
    <property type="match status" value="1"/>
</dbReference>
<dbReference type="InterPro" id="IPR002326">
    <property type="entry name" value="Cyt_c1"/>
</dbReference>
<comment type="subcellular location">
    <subcellularLocation>
        <location evidence="1">Membrane</location>
    </subcellularLocation>
</comment>
<feature type="binding site" description="covalent" evidence="13">
    <location>
        <position position="64"/>
    </location>
    <ligand>
        <name>heme c</name>
        <dbReference type="ChEBI" id="CHEBI:61717"/>
    </ligand>
</feature>
<protein>
    <recommendedName>
        <fullName evidence="3">Cytochrome c1</fullName>
    </recommendedName>
</protein>
<organism evidence="18 19">
    <name type="scientific">Salinarimonas soli</name>
    <dbReference type="NCBI Taxonomy" id="1638099"/>
    <lineage>
        <taxon>Bacteria</taxon>
        <taxon>Pseudomonadati</taxon>
        <taxon>Pseudomonadota</taxon>
        <taxon>Alphaproteobacteria</taxon>
        <taxon>Hyphomicrobiales</taxon>
        <taxon>Salinarimonadaceae</taxon>
        <taxon>Salinarimonas</taxon>
    </lineage>
</organism>
<evidence type="ECO:0000256" key="14">
    <source>
        <dbReference type="SAM" id="MobiDB-lite"/>
    </source>
</evidence>
<dbReference type="RefSeq" id="WP_149818384.1">
    <property type="nucleotide sequence ID" value="NZ_VUOA01000024.1"/>
</dbReference>
<evidence type="ECO:0000256" key="3">
    <source>
        <dbReference type="ARBA" id="ARBA00016165"/>
    </source>
</evidence>
<dbReference type="OrthoDB" id="9808471at2"/>
<feature type="transmembrane region" description="Helical" evidence="15">
    <location>
        <begin position="254"/>
        <end position="271"/>
    </location>
</feature>
<reference evidence="18 19" key="1">
    <citation type="submission" date="2019-09" db="EMBL/GenBank/DDBJ databases">
        <title>Salinarimonas rosea gen. nov., sp. nov., a new member of the a-2 subgroup of the Proteobacteria.</title>
        <authorList>
            <person name="Liu J."/>
        </authorList>
    </citation>
    <scope>NUCLEOTIDE SEQUENCE [LARGE SCALE GENOMIC DNA]</scope>
    <source>
        <strain evidence="18 19">BN140002</strain>
    </source>
</reference>
<keyword evidence="10 15" id="KW-1133">Transmembrane helix</keyword>
<evidence type="ECO:0000256" key="5">
    <source>
        <dbReference type="ARBA" id="ARBA00022617"/>
    </source>
</evidence>
<evidence type="ECO:0000256" key="16">
    <source>
        <dbReference type="SAM" id="SignalP"/>
    </source>
</evidence>
<dbReference type="InterPro" id="IPR009056">
    <property type="entry name" value="Cyt_c-like_dom"/>
</dbReference>
<comment type="caution">
    <text evidence="18">The sequence shown here is derived from an EMBL/GenBank/DDBJ whole genome shotgun (WGS) entry which is preliminary data.</text>
</comment>
<evidence type="ECO:0000256" key="15">
    <source>
        <dbReference type="SAM" id="Phobius"/>
    </source>
</evidence>
<evidence type="ECO:0000256" key="7">
    <source>
        <dbReference type="ARBA" id="ARBA00022692"/>
    </source>
</evidence>
<dbReference type="EMBL" id="VUOA01000024">
    <property type="protein sequence ID" value="KAA2236655.1"/>
    <property type="molecule type" value="Genomic_DNA"/>
</dbReference>
<evidence type="ECO:0000256" key="11">
    <source>
        <dbReference type="ARBA" id="ARBA00023004"/>
    </source>
</evidence>
<dbReference type="GO" id="GO:0016020">
    <property type="term" value="C:membrane"/>
    <property type="evidence" value="ECO:0007669"/>
    <property type="project" value="UniProtKB-SubCell"/>
</dbReference>
<keyword evidence="8 13" id="KW-0479">Metal-binding</keyword>
<evidence type="ECO:0000256" key="12">
    <source>
        <dbReference type="ARBA" id="ARBA00023136"/>
    </source>
</evidence>
<dbReference type="Proteomes" id="UP000323142">
    <property type="component" value="Unassembled WGS sequence"/>
</dbReference>
<dbReference type="SUPFAM" id="SSF81496">
    <property type="entry name" value="Cytochrome c1 subunit of cytochrome bc1 complex (Ubiquinol-cytochrome c reductase), transmembrane anchor"/>
    <property type="match status" value="1"/>
</dbReference>
<accession>A0A5B2VD23</accession>
<dbReference type="Pfam" id="PF02167">
    <property type="entry name" value="Cytochrom_C1"/>
    <property type="match status" value="1"/>
</dbReference>
<sequence>MNKINLIAGALGLALAFAGTAHAAGEGVNPPRQNWSFAGPFGSFDRAQLQRGFKIYRESCSSCHSLNKVYFRNLSQPGGPEFSPGQVQALAAEYKIKDGPNESGEMFERSGRPSDRLPSPFPNEQAAAAANGGKAPPDLSIMAKARTFTRGFPWFITDVFTQYTENGPDYVRAVITGYEDPPAGFTVPDGGNYNKYYPGHVIAMPKPISDGQIEYPKTPDGRPQVPETAEQYARDVTAFLMWTAEPHLEQRKRMGFAVMVFLAVFGGLLYFTKKKIWARVGGDPVAMHHPHQSH</sequence>
<dbReference type="AlphaFoldDB" id="A0A5B2VD23"/>
<feature type="region of interest" description="Disordered" evidence="14">
    <location>
        <begin position="99"/>
        <end position="136"/>
    </location>
</feature>
<dbReference type="PRINTS" id="PR00603">
    <property type="entry name" value="CYTOCHROMEC1"/>
</dbReference>
<keyword evidence="7 15" id="KW-0812">Transmembrane</keyword>
<feature type="signal peptide" evidence="16">
    <location>
        <begin position="1"/>
        <end position="23"/>
    </location>
</feature>
<dbReference type="PROSITE" id="PS51007">
    <property type="entry name" value="CYTC"/>
    <property type="match status" value="1"/>
</dbReference>
<keyword evidence="4" id="KW-0813">Transport</keyword>
<feature type="binding site" description="covalent" evidence="13">
    <location>
        <position position="63"/>
    </location>
    <ligand>
        <name>heme c</name>
        <dbReference type="ChEBI" id="CHEBI:61717"/>
    </ligand>
</feature>
<dbReference type="Gene3D" id="1.10.760.10">
    <property type="entry name" value="Cytochrome c-like domain"/>
    <property type="match status" value="1"/>
</dbReference>
<comment type="similarity">
    <text evidence="2">Belongs to the cytochrome c family.</text>
</comment>
<keyword evidence="9" id="KW-0249">Electron transport</keyword>
<evidence type="ECO:0000256" key="10">
    <source>
        <dbReference type="ARBA" id="ARBA00022989"/>
    </source>
</evidence>
<dbReference type="PANTHER" id="PTHR10266:SF3">
    <property type="entry name" value="CYTOCHROME C1, HEME PROTEIN, MITOCHONDRIAL"/>
    <property type="match status" value="1"/>
</dbReference>
<evidence type="ECO:0000313" key="19">
    <source>
        <dbReference type="Proteomes" id="UP000323142"/>
    </source>
</evidence>
<keyword evidence="5 13" id="KW-0349">Heme</keyword>
<keyword evidence="6" id="KW-0679">Respiratory chain</keyword>
<feature type="domain" description="Cytochrome c" evidence="17">
    <location>
        <begin position="47"/>
        <end position="244"/>
    </location>
</feature>
<feature type="chain" id="PRO_5022935325" description="Cytochrome c1" evidence="16">
    <location>
        <begin position="24"/>
        <end position="294"/>
    </location>
</feature>
<dbReference type="SUPFAM" id="SSF46626">
    <property type="entry name" value="Cytochrome c"/>
    <property type="match status" value="1"/>
</dbReference>
<dbReference type="GO" id="GO:0009055">
    <property type="term" value="F:electron transfer activity"/>
    <property type="evidence" value="ECO:0007669"/>
    <property type="project" value="InterPro"/>
</dbReference>
<dbReference type="GO" id="GO:0046872">
    <property type="term" value="F:metal ion binding"/>
    <property type="evidence" value="ECO:0007669"/>
    <property type="project" value="UniProtKB-KW"/>
</dbReference>